<dbReference type="EMBL" id="JH992991">
    <property type="protein sequence ID" value="EKX47070.1"/>
    <property type="molecule type" value="Genomic_DNA"/>
</dbReference>
<dbReference type="OMA" id="ATIFEVK"/>
<proteinExistence type="predicted"/>
<dbReference type="OrthoDB" id="10642543at2759"/>
<gene>
    <name evidence="1" type="ORF">GUITHDRAFT_152148</name>
</gene>
<evidence type="ECO:0000313" key="2">
    <source>
        <dbReference type="EnsemblProtists" id="EKX47070"/>
    </source>
</evidence>
<accession>L1JG43</accession>
<dbReference type="HOGENOM" id="CLU_1707625_0_0_1"/>
<reference evidence="3" key="2">
    <citation type="submission" date="2012-11" db="EMBL/GenBank/DDBJ databases">
        <authorList>
            <person name="Kuo A."/>
            <person name="Curtis B.A."/>
            <person name="Tanifuji G."/>
            <person name="Burki F."/>
            <person name="Gruber A."/>
            <person name="Irimia M."/>
            <person name="Maruyama S."/>
            <person name="Arias M.C."/>
            <person name="Ball S.G."/>
            <person name="Gile G.H."/>
            <person name="Hirakawa Y."/>
            <person name="Hopkins J.F."/>
            <person name="Rensing S.A."/>
            <person name="Schmutz J."/>
            <person name="Symeonidi A."/>
            <person name="Elias M."/>
            <person name="Eveleigh R.J."/>
            <person name="Herman E.K."/>
            <person name="Klute M.J."/>
            <person name="Nakayama T."/>
            <person name="Obornik M."/>
            <person name="Reyes-Prieto A."/>
            <person name="Armbrust E.V."/>
            <person name="Aves S.J."/>
            <person name="Beiko R.G."/>
            <person name="Coutinho P."/>
            <person name="Dacks J.B."/>
            <person name="Durnford D.G."/>
            <person name="Fast N.M."/>
            <person name="Green B.R."/>
            <person name="Grisdale C."/>
            <person name="Hempe F."/>
            <person name="Henrissat B."/>
            <person name="Hoppner M.P."/>
            <person name="Ishida K.-I."/>
            <person name="Kim E."/>
            <person name="Koreny L."/>
            <person name="Kroth P.G."/>
            <person name="Liu Y."/>
            <person name="Malik S.-B."/>
            <person name="Maier U.G."/>
            <person name="McRose D."/>
            <person name="Mock T."/>
            <person name="Neilson J.A."/>
            <person name="Onodera N.T."/>
            <person name="Poole A.M."/>
            <person name="Pritham E.J."/>
            <person name="Richards T.A."/>
            <person name="Rocap G."/>
            <person name="Roy S.W."/>
            <person name="Sarai C."/>
            <person name="Schaack S."/>
            <person name="Shirato S."/>
            <person name="Slamovits C.H."/>
            <person name="Spencer D.F."/>
            <person name="Suzuki S."/>
            <person name="Worden A.Z."/>
            <person name="Zauner S."/>
            <person name="Barry K."/>
            <person name="Bell C."/>
            <person name="Bharti A.K."/>
            <person name="Crow J.A."/>
            <person name="Grimwood J."/>
            <person name="Kramer R."/>
            <person name="Lindquist E."/>
            <person name="Lucas S."/>
            <person name="Salamov A."/>
            <person name="McFadden G.I."/>
            <person name="Lane C.E."/>
            <person name="Keeling P.J."/>
            <person name="Gray M.W."/>
            <person name="Grigoriev I.V."/>
            <person name="Archibald J.M."/>
        </authorList>
    </citation>
    <scope>NUCLEOTIDE SEQUENCE</scope>
    <source>
        <strain evidence="3">CCMP2712</strain>
    </source>
</reference>
<evidence type="ECO:0000313" key="3">
    <source>
        <dbReference type="Proteomes" id="UP000011087"/>
    </source>
</evidence>
<dbReference type="KEGG" id="gtt:GUITHDRAFT_152148"/>
<name>L1JG43_GUITC</name>
<reference evidence="2" key="3">
    <citation type="submission" date="2016-03" db="UniProtKB">
        <authorList>
            <consortium name="EnsemblProtists"/>
        </authorList>
    </citation>
    <scope>IDENTIFICATION</scope>
</reference>
<organism evidence="1">
    <name type="scientific">Guillardia theta (strain CCMP2712)</name>
    <name type="common">Cryptophyte</name>
    <dbReference type="NCBI Taxonomy" id="905079"/>
    <lineage>
        <taxon>Eukaryota</taxon>
        <taxon>Cryptophyceae</taxon>
        <taxon>Pyrenomonadales</taxon>
        <taxon>Geminigeraceae</taxon>
        <taxon>Guillardia</taxon>
    </lineage>
</organism>
<keyword evidence="3" id="KW-1185">Reference proteome</keyword>
<dbReference type="PaxDb" id="55529-EKX47070"/>
<dbReference type="EnsemblProtists" id="EKX47070">
    <property type="protein sequence ID" value="EKX47070"/>
    <property type="gene ID" value="GUITHDRAFT_152148"/>
</dbReference>
<dbReference type="RefSeq" id="XP_005834050.1">
    <property type="nucleotide sequence ID" value="XM_005833993.1"/>
</dbReference>
<sequence length="154" mass="17291">MQEAMLKAVVGVGSFMALAMAHRREAAAKTVGNDLSSVSYEVEAKHIEFLNAMIKKFSIKDLDKAVRIAVQFAISDGNADALFVKKRCNTCGGKKNKNKVTVKLYKHQVEFLEQTQKKFNIKSVDKTLRCILEYAETDGDKDFIFNKTRCKMCG</sequence>
<dbReference type="GeneID" id="17303846"/>
<dbReference type="Proteomes" id="UP000011087">
    <property type="component" value="Unassembled WGS sequence"/>
</dbReference>
<dbReference type="AlphaFoldDB" id="L1JG43"/>
<evidence type="ECO:0000313" key="1">
    <source>
        <dbReference type="EMBL" id="EKX47070.1"/>
    </source>
</evidence>
<protein>
    <submittedName>
        <fullName evidence="1 2">Uncharacterized protein</fullName>
    </submittedName>
</protein>
<reference evidence="1 3" key="1">
    <citation type="journal article" date="2012" name="Nature">
        <title>Algal genomes reveal evolutionary mosaicism and the fate of nucleomorphs.</title>
        <authorList>
            <consortium name="DOE Joint Genome Institute"/>
            <person name="Curtis B.A."/>
            <person name="Tanifuji G."/>
            <person name="Burki F."/>
            <person name="Gruber A."/>
            <person name="Irimia M."/>
            <person name="Maruyama S."/>
            <person name="Arias M.C."/>
            <person name="Ball S.G."/>
            <person name="Gile G.H."/>
            <person name="Hirakawa Y."/>
            <person name="Hopkins J.F."/>
            <person name="Kuo A."/>
            <person name="Rensing S.A."/>
            <person name="Schmutz J."/>
            <person name="Symeonidi A."/>
            <person name="Elias M."/>
            <person name="Eveleigh R.J."/>
            <person name="Herman E.K."/>
            <person name="Klute M.J."/>
            <person name="Nakayama T."/>
            <person name="Obornik M."/>
            <person name="Reyes-Prieto A."/>
            <person name="Armbrust E.V."/>
            <person name="Aves S.J."/>
            <person name="Beiko R.G."/>
            <person name="Coutinho P."/>
            <person name="Dacks J.B."/>
            <person name="Durnford D.G."/>
            <person name="Fast N.M."/>
            <person name="Green B.R."/>
            <person name="Grisdale C.J."/>
            <person name="Hempel F."/>
            <person name="Henrissat B."/>
            <person name="Hoppner M.P."/>
            <person name="Ishida K."/>
            <person name="Kim E."/>
            <person name="Koreny L."/>
            <person name="Kroth P.G."/>
            <person name="Liu Y."/>
            <person name="Malik S.B."/>
            <person name="Maier U.G."/>
            <person name="McRose D."/>
            <person name="Mock T."/>
            <person name="Neilson J.A."/>
            <person name="Onodera N.T."/>
            <person name="Poole A.M."/>
            <person name="Pritham E.J."/>
            <person name="Richards T.A."/>
            <person name="Rocap G."/>
            <person name="Roy S.W."/>
            <person name="Sarai C."/>
            <person name="Schaack S."/>
            <person name="Shirato S."/>
            <person name="Slamovits C.H."/>
            <person name="Spencer D.F."/>
            <person name="Suzuki S."/>
            <person name="Worden A.Z."/>
            <person name="Zauner S."/>
            <person name="Barry K."/>
            <person name="Bell C."/>
            <person name="Bharti A.K."/>
            <person name="Crow J.A."/>
            <person name="Grimwood J."/>
            <person name="Kramer R."/>
            <person name="Lindquist E."/>
            <person name="Lucas S."/>
            <person name="Salamov A."/>
            <person name="McFadden G.I."/>
            <person name="Lane C.E."/>
            <person name="Keeling P.J."/>
            <person name="Gray M.W."/>
            <person name="Grigoriev I.V."/>
            <person name="Archibald J.M."/>
        </authorList>
    </citation>
    <scope>NUCLEOTIDE SEQUENCE</scope>
    <source>
        <strain evidence="1 3">CCMP2712</strain>
    </source>
</reference>